<comment type="caution">
    <text evidence="1">The sequence shown here is derived from an EMBL/GenBank/DDBJ whole genome shotgun (WGS) entry which is preliminary data.</text>
</comment>
<keyword evidence="2" id="KW-1185">Reference proteome</keyword>
<gene>
    <name evidence="1" type="ORF">MJO28_004414</name>
</gene>
<organism evidence="1 2">
    <name type="scientific">Puccinia striiformis f. sp. tritici</name>
    <dbReference type="NCBI Taxonomy" id="168172"/>
    <lineage>
        <taxon>Eukaryota</taxon>
        <taxon>Fungi</taxon>
        <taxon>Dikarya</taxon>
        <taxon>Basidiomycota</taxon>
        <taxon>Pucciniomycotina</taxon>
        <taxon>Pucciniomycetes</taxon>
        <taxon>Pucciniales</taxon>
        <taxon>Pucciniaceae</taxon>
        <taxon>Puccinia</taxon>
    </lineage>
</organism>
<proteinExistence type="predicted"/>
<reference evidence="1 2" key="3">
    <citation type="journal article" date="2022" name="Microbiol. Spectr.">
        <title>Folding features and dynamics of 3D genome architecture in plant fungal pathogens.</title>
        <authorList>
            <person name="Xia C."/>
        </authorList>
    </citation>
    <scope>NUCLEOTIDE SEQUENCE [LARGE SCALE GENOMIC DNA]</scope>
    <source>
        <strain evidence="1 2">93-210</strain>
    </source>
</reference>
<reference evidence="2" key="2">
    <citation type="journal article" date="2018" name="Mol. Plant Microbe Interact.">
        <title>Genome sequence resources for the wheat stripe rust pathogen (Puccinia striiformis f. sp. tritici) and the barley stripe rust pathogen (Puccinia striiformis f. sp. hordei).</title>
        <authorList>
            <person name="Xia C."/>
            <person name="Wang M."/>
            <person name="Yin C."/>
            <person name="Cornejo O.E."/>
            <person name="Hulbert S.H."/>
            <person name="Chen X."/>
        </authorList>
    </citation>
    <scope>NUCLEOTIDE SEQUENCE [LARGE SCALE GENOMIC DNA]</scope>
    <source>
        <strain evidence="2">93-210</strain>
    </source>
</reference>
<name>A0ACC0ENV3_9BASI</name>
<sequence>MSESEQTTTEESTAEVSISEESTSTTEESTEEGSTEEGSTTEESTTERDTTPSAEVVDDELNYLGRKYETALWGIWDSDDRMVDQLAGRHQLIDTLECSLLPSIIDHIDSIFFSLDLKDSSKHSSPDITLAFKLATDLNNILQETVRCVGSIGAKFEDGDEDDGSFKQCKKFRRSRLRSKMSDWMNVHIVDLFCTYGRFIKYDNRTKGDPKNSEHQAKKAKLREKTIGISDICRRFTSEMVRWLKKSDLAILQEGWLATEESSIGALECLTTYTKPQTDETAKYFVKLARLCIPIVKLTSIFMNKLTKQNAAESLFTLDPEIDSKNLELLSVGPLITSDLTCLTYFFGGPPRDRDIILDEKHRADGFVRSLSQNLESILLVLAFYHVPTPTTVDCPSLKNQMRIWFLDWRNLWRKATHSFLDQRLFPRPIYRFR</sequence>
<reference evidence="2" key="1">
    <citation type="journal article" date="2018" name="BMC Genomics">
        <title>Genomic insights into host adaptation between the wheat stripe rust pathogen (Puccinia striiformis f. sp. tritici) and the barley stripe rust pathogen (Puccinia striiformis f. sp. hordei).</title>
        <authorList>
            <person name="Xia C."/>
            <person name="Wang M."/>
            <person name="Yin C."/>
            <person name="Cornejo O.E."/>
            <person name="Hulbert S.H."/>
            <person name="Chen X."/>
        </authorList>
    </citation>
    <scope>NUCLEOTIDE SEQUENCE [LARGE SCALE GENOMIC DNA]</scope>
    <source>
        <strain evidence="2">93-210</strain>
    </source>
</reference>
<evidence type="ECO:0000313" key="2">
    <source>
        <dbReference type="Proteomes" id="UP001060170"/>
    </source>
</evidence>
<accession>A0ACC0ENV3</accession>
<dbReference type="Proteomes" id="UP001060170">
    <property type="component" value="Chromosome 4"/>
</dbReference>
<evidence type="ECO:0000313" key="1">
    <source>
        <dbReference type="EMBL" id="KAI7957319.1"/>
    </source>
</evidence>
<dbReference type="EMBL" id="CM045868">
    <property type="protein sequence ID" value="KAI7957319.1"/>
    <property type="molecule type" value="Genomic_DNA"/>
</dbReference>
<protein>
    <submittedName>
        <fullName evidence="1">Uncharacterized protein</fullName>
    </submittedName>
</protein>